<dbReference type="PROSITE" id="PS50235">
    <property type="entry name" value="USP_3"/>
    <property type="match status" value="1"/>
</dbReference>
<evidence type="ECO:0000256" key="12">
    <source>
        <dbReference type="SAM" id="MobiDB-lite"/>
    </source>
</evidence>
<gene>
    <name evidence="15" type="ORF">M569_06073</name>
</gene>
<proteinExistence type="inferred from homology"/>
<dbReference type="FunFam" id="6.10.140.2220:FF:000006">
    <property type="entry name" value="Ubiquitin carboxyl-terminal hydrolase 15"/>
    <property type="match status" value="1"/>
</dbReference>
<reference evidence="15 16" key="1">
    <citation type="journal article" date="2013" name="BMC Genomics">
        <title>The miniature genome of a carnivorous plant Genlisea aurea contains a low number of genes and short non-coding sequences.</title>
        <authorList>
            <person name="Leushkin E.V."/>
            <person name="Sutormin R.A."/>
            <person name="Nabieva E.R."/>
            <person name="Penin A.A."/>
            <person name="Kondrashov A.S."/>
            <person name="Logacheva M.D."/>
        </authorList>
    </citation>
    <scope>NUCLEOTIDE SEQUENCE [LARGE SCALE GENOMIC DNA]</scope>
</reference>
<dbReference type="Gene3D" id="3.90.70.10">
    <property type="entry name" value="Cysteine proteinases"/>
    <property type="match status" value="1"/>
</dbReference>
<accession>S8CND7</accession>
<dbReference type="InterPro" id="IPR018200">
    <property type="entry name" value="USP_CS"/>
</dbReference>
<feature type="non-terminal residue" evidence="15">
    <location>
        <position position="1"/>
    </location>
</feature>
<dbReference type="GO" id="GO:0008270">
    <property type="term" value="F:zinc ion binding"/>
    <property type="evidence" value="ECO:0007669"/>
    <property type="project" value="UniProtKB-KW"/>
</dbReference>
<evidence type="ECO:0000256" key="8">
    <source>
        <dbReference type="ARBA" id="ARBA00022801"/>
    </source>
</evidence>
<dbReference type="SUPFAM" id="SSF144232">
    <property type="entry name" value="HIT/MYND zinc finger-like"/>
    <property type="match status" value="1"/>
</dbReference>
<dbReference type="InterPro" id="IPR028889">
    <property type="entry name" value="USP"/>
</dbReference>
<dbReference type="Proteomes" id="UP000015453">
    <property type="component" value="Unassembled WGS sequence"/>
</dbReference>
<evidence type="ECO:0000256" key="10">
    <source>
        <dbReference type="ARBA" id="ARBA00022833"/>
    </source>
</evidence>
<dbReference type="Pfam" id="PF00443">
    <property type="entry name" value="UCH"/>
    <property type="match status" value="1"/>
</dbReference>
<dbReference type="EMBL" id="AUSU01002485">
    <property type="protein sequence ID" value="EPS68694.1"/>
    <property type="molecule type" value="Genomic_DNA"/>
</dbReference>
<dbReference type="OrthoDB" id="420187at2759"/>
<dbReference type="GO" id="GO:0005829">
    <property type="term" value="C:cytosol"/>
    <property type="evidence" value="ECO:0007669"/>
    <property type="project" value="TreeGrafter"/>
</dbReference>
<sequence length="777" mass="86425">VAAVGMWLLARWKLRKEAARKKEIKRRMALAAAETARAEFEAAVGFGTDEPIIEPPTSSASSSDSGSHPVRQQSLHRCVVCSNPTSTRCKQCKAVRYCSSKCQIINWRQGHKDECLSLLSQRKAAGLEGLGSEEEAERLSYEQYLWSDSAPGGFKDGDGVGEHILDAKIKFGSSRNIPAASNVSLDSIAASGDKFKDISRMGIPIGSMVKPRSSEQLRPGNDPSENFSDEKSESSNSSLCSLVAGSEDHSLSEPSTPSHGFWEESVEHVDSKMDAVDEFGDQNRSSNISSSRETGLYEKFSGSDSNRGIILELCKNDSRSELSSRNIQKSGPSDCEDRSRRKNTVIHSGIENKKKDGNDPLKLKKSESYGSTSSGSVNLSDLDVKSLENEWARKDSTHLFDQRGCSATNTIRINPFNRRVVDHLEAPRGVMSRYEGLFSYEQFVKLYNWNGIELCPRGLINCGNSCYANAVLQCLAFTPPLTAYFLQGLHSKACQQKDWCFSCEYEALVIKVNAAKFPISPERIMSEVDRIGRHLVIGREEDAHEFLRYAIDSMQSVCLKEAGVKVPKPVDEETTLLGFTFGGHIRSKIECMRCGGKSEQHERMMDLAVEIVGEVATLEDALNRFTRSEILDGENKYLCGRCKSYEKAKKKLKVMEAPNILTIVLKRFQDRKYGKINKGLKFPAILNMAPYMSGTTDKSPVYQLYGVVVHVDFVTNNASSSSSSSSGHYISYVKNNQGRWFEANDTMVEEVRLEKALSRDAYMLFYARCSPRAPRSI</sequence>
<dbReference type="FunFam" id="3.90.70.10:FF:000026">
    <property type="entry name" value="Ubiquitin carboxyl-terminal hydrolase 15"/>
    <property type="match status" value="1"/>
</dbReference>
<keyword evidence="16" id="KW-1185">Reference proteome</keyword>
<dbReference type="PANTHER" id="PTHR24006:SF874">
    <property type="entry name" value="UBIQUITIN CARBOXYL-TERMINAL HYDROLASE 16"/>
    <property type="match status" value="1"/>
</dbReference>
<keyword evidence="4" id="KW-0645">Protease</keyword>
<dbReference type="GO" id="GO:0006508">
    <property type="term" value="P:proteolysis"/>
    <property type="evidence" value="ECO:0007669"/>
    <property type="project" value="UniProtKB-KW"/>
</dbReference>
<evidence type="ECO:0000256" key="11">
    <source>
        <dbReference type="PROSITE-ProRule" id="PRU00134"/>
    </source>
</evidence>
<dbReference type="Gene3D" id="6.10.140.2220">
    <property type="match status" value="1"/>
</dbReference>
<keyword evidence="5" id="KW-0479">Metal-binding</keyword>
<evidence type="ECO:0000313" key="15">
    <source>
        <dbReference type="EMBL" id="EPS68694.1"/>
    </source>
</evidence>
<dbReference type="EC" id="3.4.19.12" evidence="3"/>
<evidence type="ECO:0000256" key="4">
    <source>
        <dbReference type="ARBA" id="ARBA00022670"/>
    </source>
</evidence>
<feature type="region of interest" description="Disordered" evidence="12">
    <location>
        <begin position="205"/>
        <end position="261"/>
    </location>
</feature>
<feature type="region of interest" description="Disordered" evidence="12">
    <location>
        <begin position="321"/>
        <end position="376"/>
    </location>
</feature>
<keyword evidence="7" id="KW-0833">Ubl conjugation pathway</keyword>
<dbReference type="PANTHER" id="PTHR24006">
    <property type="entry name" value="UBIQUITIN CARBOXYL-TERMINAL HYDROLASE"/>
    <property type="match status" value="1"/>
</dbReference>
<feature type="domain" description="USP" evidence="13">
    <location>
        <begin position="457"/>
        <end position="769"/>
    </location>
</feature>
<dbReference type="GO" id="GO:0004843">
    <property type="term" value="F:cysteine-type deubiquitinase activity"/>
    <property type="evidence" value="ECO:0007669"/>
    <property type="project" value="UniProtKB-EC"/>
</dbReference>
<evidence type="ECO:0000259" key="14">
    <source>
        <dbReference type="PROSITE" id="PS50865"/>
    </source>
</evidence>
<evidence type="ECO:0000256" key="6">
    <source>
        <dbReference type="ARBA" id="ARBA00022771"/>
    </source>
</evidence>
<evidence type="ECO:0000313" key="16">
    <source>
        <dbReference type="Proteomes" id="UP000015453"/>
    </source>
</evidence>
<dbReference type="InterPro" id="IPR002893">
    <property type="entry name" value="Znf_MYND"/>
</dbReference>
<dbReference type="InterPro" id="IPR050164">
    <property type="entry name" value="Peptidase_C19"/>
</dbReference>
<dbReference type="GO" id="GO:0016579">
    <property type="term" value="P:protein deubiquitination"/>
    <property type="evidence" value="ECO:0007669"/>
    <property type="project" value="InterPro"/>
</dbReference>
<dbReference type="GO" id="GO:0005634">
    <property type="term" value="C:nucleus"/>
    <property type="evidence" value="ECO:0007669"/>
    <property type="project" value="TreeGrafter"/>
</dbReference>
<evidence type="ECO:0000256" key="9">
    <source>
        <dbReference type="ARBA" id="ARBA00022807"/>
    </source>
</evidence>
<dbReference type="InterPro" id="IPR001394">
    <property type="entry name" value="Peptidase_C19_UCH"/>
</dbReference>
<feature type="non-terminal residue" evidence="15">
    <location>
        <position position="777"/>
    </location>
</feature>
<evidence type="ECO:0000256" key="1">
    <source>
        <dbReference type="ARBA" id="ARBA00000707"/>
    </source>
</evidence>
<feature type="domain" description="MYND-type" evidence="14">
    <location>
        <begin position="78"/>
        <end position="115"/>
    </location>
</feature>
<dbReference type="Pfam" id="PF01753">
    <property type="entry name" value="zf-MYND"/>
    <property type="match status" value="1"/>
</dbReference>
<feature type="compositionally biased region" description="Low complexity" evidence="12">
    <location>
        <begin position="58"/>
        <end position="67"/>
    </location>
</feature>
<keyword evidence="10" id="KW-0862">Zinc</keyword>
<dbReference type="PROSITE" id="PS00972">
    <property type="entry name" value="USP_1"/>
    <property type="match status" value="1"/>
</dbReference>
<evidence type="ECO:0000256" key="3">
    <source>
        <dbReference type="ARBA" id="ARBA00012759"/>
    </source>
</evidence>
<evidence type="ECO:0000256" key="2">
    <source>
        <dbReference type="ARBA" id="ARBA00009085"/>
    </source>
</evidence>
<protein>
    <recommendedName>
        <fullName evidence="3">ubiquitinyl hydrolase 1</fullName>
        <ecNumber evidence="3">3.4.19.12</ecNumber>
    </recommendedName>
</protein>
<keyword evidence="9" id="KW-0788">Thiol protease</keyword>
<dbReference type="PROSITE" id="PS50865">
    <property type="entry name" value="ZF_MYND_2"/>
    <property type="match status" value="1"/>
</dbReference>
<feature type="region of interest" description="Disordered" evidence="12">
    <location>
        <begin position="48"/>
        <end position="70"/>
    </location>
</feature>
<dbReference type="SUPFAM" id="SSF54001">
    <property type="entry name" value="Cysteine proteinases"/>
    <property type="match status" value="1"/>
</dbReference>
<evidence type="ECO:0000259" key="13">
    <source>
        <dbReference type="PROSITE" id="PS50235"/>
    </source>
</evidence>
<evidence type="ECO:0000256" key="5">
    <source>
        <dbReference type="ARBA" id="ARBA00022723"/>
    </source>
</evidence>
<keyword evidence="6 11" id="KW-0863">Zinc-finger</keyword>
<dbReference type="AlphaFoldDB" id="S8CND7"/>
<comment type="similarity">
    <text evidence="2">Belongs to the peptidase C19 family.</text>
</comment>
<comment type="caution">
    <text evidence="15">The sequence shown here is derived from an EMBL/GenBank/DDBJ whole genome shotgun (WGS) entry which is preliminary data.</text>
</comment>
<feature type="compositionally biased region" description="Basic and acidic residues" evidence="12">
    <location>
        <begin position="350"/>
        <end position="367"/>
    </location>
</feature>
<keyword evidence="8" id="KW-0378">Hydrolase</keyword>
<dbReference type="InterPro" id="IPR038765">
    <property type="entry name" value="Papain-like_cys_pep_sf"/>
</dbReference>
<comment type="catalytic activity">
    <reaction evidence="1">
        <text>Thiol-dependent hydrolysis of ester, thioester, amide, peptide and isopeptide bonds formed by the C-terminal Gly of ubiquitin (a 76-residue protein attached to proteins as an intracellular targeting signal).</text>
        <dbReference type="EC" id="3.4.19.12"/>
    </reaction>
</comment>
<organism evidence="15 16">
    <name type="scientific">Genlisea aurea</name>
    <dbReference type="NCBI Taxonomy" id="192259"/>
    <lineage>
        <taxon>Eukaryota</taxon>
        <taxon>Viridiplantae</taxon>
        <taxon>Streptophyta</taxon>
        <taxon>Embryophyta</taxon>
        <taxon>Tracheophyta</taxon>
        <taxon>Spermatophyta</taxon>
        <taxon>Magnoliopsida</taxon>
        <taxon>eudicotyledons</taxon>
        <taxon>Gunneridae</taxon>
        <taxon>Pentapetalae</taxon>
        <taxon>asterids</taxon>
        <taxon>lamiids</taxon>
        <taxon>Lamiales</taxon>
        <taxon>Lentibulariaceae</taxon>
        <taxon>Genlisea</taxon>
    </lineage>
</organism>
<evidence type="ECO:0000256" key="7">
    <source>
        <dbReference type="ARBA" id="ARBA00022786"/>
    </source>
</evidence>
<name>S8CND7_9LAMI</name>